<feature type="compositionally biased region" description="Polar residues" evidence="1">
    <location>
        <begin position="17"/>
        <end position="37"/>
    </location>
</feature>
<evidence type="ECO:0000313" key="3">
    <source>
        <dbReference type="Proteomes" id="UP001497444"/>
    </source>
</evidence>
<evidence type="ECO:0000313" key="2">
    <source>
        <dbReference type="EMBL" id="CAK9264850.1"/>
    </source>
</evidence>
<feature type="region of interest" description="Disordered" evidence="1">
    <location>
        <begin position="139"/>
        <end position="158"/>
    </location>
</feature>
<accession>A0ABP0WH61</accession>
<name>A0ABP0WH61_9BRYO</name>
<feature type="region of interest" description="Disordered" evidence="1">
    <location>
        <begin position="1"/>
        <end position="37"/>
    </location>
</feature>
<dbReference type="EMBL" id="OZ020112">
    <property type="protein sequence ID" value="CAK9264850.1"/>
    <property type="molecule type" value="Genomic_DNA"/>
</dbReference>
<reference evidence="2" key="1">
    <citation type="submission" date="2024-02" db="EMBL/GenBank/DDBJ databases">
        <authorList>
            <consortium name="ELIXIR-Norway"/>
            <consortium name="Elixir Norway"/>
        </authorList>
    </citation>
    <scope>NUCLEOTIDE SEQUENCE</scope>
</reference>
<protein>
    <submittedName>
        <fullName evidence="2">Uncharacterized protein</fullName>
    </submittedName>
</protein>
<gene>
    <name evidence="2" type="ORF">CSSPJE1EN1_LOCUS10328</name>
</gene>
<sequence>MPDQDQTIVTKGDDAYTSDSDAGTDSNEYYDSESNQLKQIDCEDEFGDAKLEELVSSEGPQEILRLMLHEQVDGFMAEEVTDADDYADWIRWVSDAEQSRQAMYDSTHDIPVPLLLQQPSPDHNSSIPMLLQTVQVKNGKPDCKPTEQLASSSHHEMDIRSREIRQRIRIDTGLDDEGQQQLWGILERYDGSHQLCVVDVVSGEEQPKEVVSGEAEAANRGKLVQNNGERMVVKRRRPQYFDKWQQLDLVLEAQELAEFRDHELSPTESDDEEDQEMDARCIDIWKDAVCLGLLKEGVLPNTVDFEESKKARKRVSNYCWKEQRLHFKGLLVPKPEERISLANTRFSPFMILTGCTPRFRADNYLHVLTVETDAGATMVKMKKPGKRRALTASWEGPYQFIGHADGKGDLDFEDGNRVCIIQDADGHQWERSRQDLQIYHVPPD</sequence>
<dbReference type="Proteomes" id="UP001497444">
    <property type="component" value="Chromosome 17"/>
</dbReference>
<organism evidence="2 3">
    <name type="scientific">Sphagnum jensenii</name>
    <dbReference type="NCBI Taxonomy" id="128206"/>
    <lineage>
        <taxon>Eukaryota</taxon>
        <taxon>Viridiplantae</taxon>
        <taxon>Streptophyta</taxon>
        <taxon>Embryophyta</taxon>
        <taxon>Bryophyta</taxon>
        <taxon>Sphagnophytina</taxon>
        <taxon>Sphagnopsida</taxon>
        <taxon>Sphagnales</taxon>
        <taxon>Sphagnaceae</taxon>
        <taxon>Sphagnum</taxon>
    </lineage>
</organism>
<evidence type="ECO:0000256" key="1">
    <source>
        <dbReference type="SAM" id="MobiDB-lite"/>
    </source>
</evidence>
<proteinExistence type="predicted"/>
<keyword evidence="3" id="KW-1185">Reference proteome</keyword>